<evidence type="ECO:0000313" key="1">
    <source>
        <dbReference type="EMBL" id="AVO45525.1"/>
    </source>
</evidence>
<keyword evidence="2" id="KW-1185">Reference proteome</keyword>
<dbReference type="KEGG" id="phr:C6569_10865"/>
<dbReference type="Pfam" id="PF10983">
    <property type="entry name" value="DUF2793"/>
    <property type="match status" value="1"/>
</dbReference>
<dbReference type="AlphaFoldDB" id="A0A2S0NBJ8"/>
<reference evidence="1 2" key="1">
    <citation type="submission" date="2018-03" db="EMBL/GenBank/DDBJ databases">
        <title>Genome sequencing of Phreatobacter sp.</title>
        <authorList>
            <person name="Kim S.-J."/>
            <person name="Heo J."/>
            <person name="Kwon S.-W."/>
        </authorList>
    </citation>
    <scope>NUCLEOTIDE SEQUENCE [LARGE SCALE GENOMIC DNA]</scope>
    <source>
        <strain evidence="1 2">S-12</strain>
    </source>
</reference>
<dbReference type="OrthoDB" id="564699at2"/>
<dbReference type="InterPro" id="IPR021251">
    <property type="entry name" value="DUF2793"/>
</dbReference>
<protein>
    <recommendedName>
        <fullName evidence="3">DUF2793 domain-containing protein</fullName>
    </recommendedName>
</protein>
<dbReference type="EMBL" id="CP027668">
    <property type="protein sequence ID" value="AVO45525.1"/>
    <property type="molecule type" value="Genomic_DNA"/>
</dbReference>
<organism evidence="1 2">
    <name type="scientific">Phreatobacter cathodiphilus</name>
    <dbReference type="NCBI Taxonomy" id="1868589"/>
    <lineage>
        <taxon>Bacteria</taxon>
        <taxon>Pseudomonadati</taxon>
        <taxon>Pseudomonadota</taxon>
        <taxon>Alphaproteobacteria</taxon>
        <taxon>Hyphomicrobiales</taxon>
        <taxon>Phreatobacteraceae</taxon>
        <taxon>Phreatobacter</taxon>
    </lineage>
</organism>
<evidence type="ECO:0008006" key="3">
    <source>
        <dbReference type="Google" id="ProtNLM"/>
    </source>
</evidence>
<dbReference type="RefSeq" id="WP_106748866.1">
    <property type="nucleotide sequence ID" value="NZ_CP027668.1"/>
</dbReference>
<sequence>MSDATPRLSLPLIAPAQAQKHITHNEALLALDRLVHLTAADRRNEPSAAPAEGVRHLVGDAPTGAFAGHADEVATFEAGFWRFEAPAAGWLAWLSEEDVALVFDGTTWRDLKPRRADRLGVGTPADNTNRLAVASPAVLFTHAGEGTQVKVNKAAPADTASLLFQTGWSGRAEIGTAGDDKLHVKVSADGAVWTEALVVDSATGHVGIGTAAPAAALELVAATVSPARGIVNTQITANAAAALAAFRKARGTTAAPAAAESGDYCGAFNFSGHDGTAYLTTAGFGARITGAVAAGSVPQDLFFYATGGAPTGNPYLDDQVHMVVTGTGRVGVGTTAPRVTLEVDGPVMCKSYAVAGLPAADAGAGQIVMVADESGGPVLAFSDGTAWRRVTDRAVVT</sequence>
<gene>
    <name evidence="1" type="ORF">C6569_10865</name>
</gene>
<proteinExistence type="predicted"/>
<dbReference type="Proteomes" id="UP000237889">
    <property type="component" value="Chromosome"/>
</dbReference>
<accession>A0A2S0NBJ8</accession>
<evidence type="ECO:0000313" key="2">
    <source>
        <dbReference type="Proteomes" id="UP000237889"/>
    </source>
</evidence>
<name>A0A2S0NBJ8_9HYPH</name>